<dbReference type="InterPro" id="IPR004274">
    <property type="entry name" value="FCP1_dom"/>
</dbReference>
<dbReference type="GO" id="GO:0008420">
    <property type="term" value="F:RNA polymerase II CTD heptapeptide repeat phosphatase activity"/>
    <property type="evidence" value="ECO:0007669"/>
    <property type="project" value="UniProtKB-UniRule"/>
</dbReference>
<dbReference type="CDD" id="cd07521">
    <property type="entry name" value="HAD_FCP1-like"/>
    <property type="match status" value="1"/>
</dbReference>
<evidence type="ECO:0000256" key="2">
    <source>
        <dbReference type="ARBA" id="ARBA00001946"/>
    </source>
</evidence>
<evidence type="ECO:0000256" key="9">
    <source>
        <dbReference type="ARBA" id="ARBA00023163"/>
    </source>
</evidence>
<evidence type="ECO:0000256" key="5">
    <source>
        <dbReference type="ARBA" id="ARBA00022723"/>
    </source>
</evidence>
<keyword evidence="5" id="KW-0479">Metal-binding</keyword>
<dbReference type="EMBL" id="JAMYWD010000010">
    <property type="protein sequence ID" value="KAJ4959588.1"/>
    <property type="molecule type" value="Genomic_DNA"/>
</dbReference>
<evidence type="ECO:0000259" key="17">
    <source>
        <dbReference type="PROSITE" id="PS50969"/>
    </source>
</evidence>
<evidence type="ECO:0000256" key="13">
    <source>
        <dbReference type="ARBA" id="ARBA00063107"/>
    </source>
</evidence>
<dbReference type="Gene3D" id="3.40.50.1000">
    <property type="entry name" value="HAD superfamily/HAD-like"/>
    <property type="match status" value="1"/>
</dbReference>
<dbReference type="InterPro" id="IPR011947">
    <property type="entry name" value="FCP1_euk"/>
</dbReference>
<dbReference type="AlphaFoldDB" id="A0A9Q0H771"/>
<evidence type="ECO:0000313" key="19">
    <source>
        <dbReference type="Proteomes" id="UP001141806"/>
    </source>
</evidence>
<feature type="compositionally biased region" description="Acidic residues" evidence="15">
    <location>
        <begin position="34"/>
        <end position="46"/>
    </location>
</feature>
<dbReference type="FunFam" id="3.40.50.10190:FF:000014">
    <property type="entry name" value="RNA polymerase II C-terminal domain phosphatase-like 3"/>
    <property type="match status" value="1"/>
</dbReference>
<protein>
    <recommendedName>
        <fullName evidence="14">RNA polymerase II C-terminal domain phosphatase-like</fullName>
        <ecNumber evidence="14">3.1.3.16</ecNumber>
    </recommendedName>
</protein>
<dbReference type="Gene3D" id="3.40.50.10190">
    <property type="entry name" value="BRCT domain"/>
    <property type="match status" value="1"/>
</dbReference>
<dbReference type="SUPFAM" id="SSF52113">
    <property type="entry name" value="BRCT domain"/>
    <property type="match status" value="1"/>
</dbReference>
<comment type="subunit">
    <text evidence="13">Interacts with RAP74.</text>
</comment>
<keyword evidence="6 14" id="KW-0378">Hydrolase</keyword>
<dbReference type="GO" id="GO:0005634">
    <property type="term" value="C:nucleus"/>
    <property type="evidence" value="ECO:0007669"/>
    <property type="project" value="UniProtKB-SubCell"/>
</dbReference>
<evidence type="ECO:0000256" key="11">
    <source>
        <dbReference type="ARBA" id="ARBA00047761"/>
    </source>
</evidence>
<evidence type="ECO:0000256" key="7">
    <source>
        <dbReference type="ARBA" id="ARBA00022884"/>
    </source>
</evidence>
<feature type="domain" description="BRCT" evidence="16">
    <location>
        <begin position="355"/>
        <end position="446"/>
    </location>
</feature>
<gene>
    <name evidence="18" type="ORF">NE237_026699</name>
</gene>
<dbReference type="InterPro" id="IPR023214">
    <property type="entry name" value="HAD_sf"/>
</dbReference>
<dbReference type="GO" id="GO:0009651">
    <property type="term" value="P:response to salt stress"/>
    <property type="evidence" value="ECO:0007669"/>
    <property type="project" value="UniProtKB-ARBA"/>
</dbReference>
<dbReference type="NCBIfam" id="TIGR02250">
    <property type="entry name" value="FCP1_euk"/>
    <property type="match status" value="1"/>
</dbReference>
<dbReference type="InterPro" id="IPR039189">
    <property type="entry name" value="Fcp1"/>
</dbReference>
<reference evidence="18" key="1">
    <citation type="journal article" date="2023" name="Plant J.">
        <title>The genome of the king protea, Protea cynaroides.</title>
        <authorList>
            <person name="Chang J."/>
            <person name="Duong T.A."/>
            <person name="Schoeman C."/>
            <person name="Ma X."/>
            <person name="Roodt D."/>
            <person name="Barker N."/>
            <person name="Li Z."/>
            <person name="Van de Peer Y."/>
            <person name="Mizrachi E."/>
        </authorList>
    </citation>
    <scope>NUCLEOTIDE SEQUENCE</scope>
    <source>
        <tissue evidence="18">Young leaves</tissue>
    </source>
</reference>
<evidence type="ECO:0000259" key="16">
    <source>
        <dbReference type="PROSITE" id="PS50172"/>
    </source>
</evidence>
<dbReference type="PROSITE" id="PS50969">
    <property type="entry name" value="FCP1"/>
    <property type="match status" value="1"/>
</dbReference>
<proteinExistence type="predicted"/>
<dbReference type="Proteomes" id="UP001141806">
    <property type="component" value="Unassembled WGS sequence"/>
</dbReference>
<organism evidence="18 19">
    <name type="scientific">Protea cynaroides</name>
    <dbReference type="NCBI Taxonomy" id="273540"/>
    <lineage>
        <taxon>Eukaryota</taxon>
        <taxon>Viridiplantae</taxon>
        <taxon>Streptophyta</taxon>
        <taxon>Embryophyta</taxon>
        <taxon>Tracheophyta</taxon>
        <taxon>Spermatophyta</taxon>
        <taxon>Magnoliopsida</taxon>
        <taxon>Proteales</taxon>
        <taxon>Proteaceae</taxon>
        <taxon>Protea</taxon>
    </lineage>
</organism>
<dbReference type="SMART" id="SM00577">
    <property type="entry name" value="CPDc"/>
    <property type="match status" value="1"/>
</dbReference>
<keyword evidence="9" id="KW-0804">Transcription</keyword>
<evidence type="ECO:0000256" key="3">
    <source>
        <dbReference type="ARBA" id="ARBA00004123"/>
    </source>
</evidence>
<evidence type="ECO:0000313" key="18">
    <source>
        <dbReference type="EMBL" id="KAJ4959588.1"/>
    </source>
</evidence>
<dbReference type="OrthoDB" id="10249888at2759"/>
<comment type="cofactor">
    <cofactor evidence="1">
        <name>Mn(2+)</name>
        <dbReference type="ChEBI" id="CHEBI:29035"/>
    </cofactor>
</comment>
<dbReference type="PANTHER" id="PTHR23081">
    <property type="entry name" value="RNA POLYMERASE II CTD PHOSPHATASE"/>
    <property type="match status" value="1"/>
</dbReference>
<dbReference type="Pfam" id="PF00533">
    <property type="entry name" value="BRCT"/>
    <property type="match status" value="1"/>
</dbReference>
<evidence type="ECO:0000256" key="8">
    <source>
        <dbReference type="ARBA" id="ARBA00023015"/>
    </source>
</evidence>
<dbReference type="PROSITE" id="PS50172">
    <property type="entry name" value="BRCT"/>
    <property type="match status" value="1"/>
</dbReference>
<evidence type="ECO:0000256" key="15">
    <source>
        <dbReference type="SAM" id="MobiDB-lite"/>
    </source>
</evidence>
<comment type="catalytic activity">
    <reaction evidence="12 14">
        <text>O-phospho-L-threonyl-[protein] + H2O = L-threonyl-[protein] + phosphate</text>
        <dbReference type="Rhea" id="RHEA:47004"/>
        <dbReference type="Rhea" id="RHEA-COMP:11060"/>
        <dbReference type="Rhea" id="RHEA-COMP:11605"/>
        <dbReference type="ChEBI" id="CHEBI:15377"/>
        <dbReference type="ChEBI" id="CHEBI:30013"/>
        <dbReference type="ChEBI" id="CHEBI:43474"/>
        <dbReference type="ChEBI" id="CHEBI:61977"/>
        <dbReference type="EC" id="3.1.3.16"/>
    </reaction>
</comment>
<dbReference type="CDD" id="cd17729">
    <property type="entry name" value="BRCT_CTDP1"/>
    <property type="match status" value="1"/>
</dbReference>
<comment type="catalytic activity">
    <reaction evidence="11 14">
        <text>O-phospho-L-seryl-[protein] + H2O = L-seryl-[protein] + phosphate</text>
        <dbReference type="Rhea" id="RHEA:20629"/>
        <dbReference type="Rhea" id="RHEA-COMP:9863"/>
        <dbReference type="Rhea" id="RHEA-COMP:11604"/>
        <dbReference type="ChEBI" id="CHEBI:15377"/>
        <dbReference type="ChEBI" id="CHEBI:29999"/>
        <dbReference type="ChEBI" id="CHEBI:43474"/>
        <dbReference type="ChEBI" id="CHEBI:83421"/>
        <dbReference type="EC" id="3.1.3.16"/>
    </reaction>
</comment>
<comment type="caution">
    <text evidence="18">The sequence shown here is derived from an EMBL/GenBank/DDBJ whole genome shotgun (WGS) entry which is preliminary data.</text>
</comment>
<dbReference type="InterPro" id="IPR036412">
    <property type="entry name" value="HAD-like_sf"/>
</dbReference>
<evidence type="ECO:0000256" key="1">
    <source>
        <dbReference type="ARBA" id="ARBA00001936"/>
    </source>
</evidence>
<keyword evidence="10 14" id="KW-0539">Nucleus</keyword>
<keyword evidence="7" id="KW-0694">RNA-binding</keyword>
<evidence type="ECO:0000256" key="4">
    <source>
        <dbReference type="ARBA" id="ARBA00022491"/>
    </source>
</evidence>
<dbReference type="PANTHER" id="PTHR23081:SF36">
    <property type="entry name" value="RNA POLYMERASE II SUBUNIT A C-TERMINAL DOMAIN PHOSPHATASE"/>
    <property type="match status" value="1"/>
</dbReference>
<evidence type="ECO:0000256" key="14">
    <source>
        <dbReference type="RuleBase" id="RU366066"/>
    </source>
</evidence>
<evidence type="ECO:0000256" key="10">
    <source>
        <dbReference type="ARBA" id="ARBA00023242"/>
    </source>
</evidence>
<dbReference type="EC" id="3.1.3.16" evidence="14"/>
<dbReference type="InterPro" id="IPR036420">
    <property type="entry name" value="BRCT_dom_sf"/>
</dbReference>
<keyword evidence="8" id="KW-0805">Transcription regulation</keyword>
<dbReference type="SMART" id="SM00292">
    <property type="entry name" value="BRCT"/>
    <property type="match status" value="1"/>
</dbReference>
<comment type="subcellular location">
    <subcellularLocation>
        <location evidence="3 14">Nucleus</location>
    </subcellularLocation>
</comment>
<dbReference type="GO" id="GO:0046872">
    <property type="term" value="F:metal ion binding"/>
    <property type="evidence" value="ECO:0007669"/>
    <property type="project" value="UniProtKB-KW"/>
</dbReference>
<dbReference type="Pfam" id="PF03031">
    <property type="entry name" value="NIF"/>
    <property type="match status" value="1"/>
</dbReference>
<dbReference type="GO" id="GO:0003723">
    <property type="term" value="F:RNA binding"/>
    <property type="evidence" value="ECO:0007669"/>
    <property type="project" value="UniProtKB-KW"/>
</dbReference>
<name>A0A9Q0H771_9MAGN</name>
<keyword evidence="19" id="KW-1185">Reference proteome</keyword>
<dbReference type="InterPro" id="IPR001357">
    <property type="entry name" value="BRCT_dom"/>
</dbReference>
<accession>A0A9Q0H771</accession>
<sequence>MSLAADSPVNSSSSEDFAALLDAELQATSSDGSTDFEGDENEDDLETERIKKRKMDELEIVENSQGTAAHEDREQELDASINEEICPPHPGFLRGMCIRCGQLEEDGSAVAFGYVHKDLRLGTEEIARLRGVDLKKLLRDKKLYLVLDLDHTLLNSTRLADLSSKEEYLKDHTDSLHDVSKGSLFRLDSIHMLTKLRPFVHTFLKELSSMFEMYVYTMGERSYALEMAKLLDPKKVYFSTRVISQADCTQRHQKGLDVVLGAESAVVILDDTEHVWQKHKENMILMERYHFFSSSSRQFGINAESLSELKRDECESEGALATVLKVLKRIHEMFFDPELCANLTSRDVRQVLKTTRQEVLKGCKIVFSRVFPKFEAENNHFWKMAEHLGAICCSEVDPSVTHVIATDTVTEKAHWALQHGKFLVNQQWLEATNYFWKRQPEENFTIKHNKKSIT</sequence>
<dbReference type="SUPFAM" id="SSF56784">
    <property type="entry name" value="HAD-like"/>
    <property type="match status" value="1"/>
</dbReference>
<dbReference type="FunFam" id="3.40.50.1000:FF:000125">
    <property type="entry name" value="RNA polymerase II C-terminal domain phosphatase-like 4"/>
    <property type="match status" value="1"/>
</dbReference>
<evidence type="ECO:0000256" key="6">
    <source>
        <dbReference type="ARBA" id="ARBA00022801"/>
    </source>
</evidence>
<keyword evidence="4" id="KW-0678">Repressor</keyword>
<evidence type="ECO:0000256" key="12">
    <source>
        <dbReference type="ARBA" id="ARBA00048336"/>
    </source>
</evidence>
<comment type="function">
    <text evidence="14">This promotes the activity of RNA polymerase II.</text>
</comment>
<feature type="region of interest" description="Disordered" evidence="15">
    <location>
        <begin position="1"/>
        <end position="52"/>
    </location>
</feature>
<comment type="cofactor">
    <cofactor evidence="2">
        <name>Mg(2+)</name>
        <dbReference type="ChEBI" id="CHEBI:18420"/>
    </cofactor>
</comment>
<feature type="domain" description="FCP1 homology" evidence="17">
    <location>
        <begin position="138"/>
        <end position="309"/>
    </location>
</feature>